<protein>
    <recommendedName>
        <fullName evidence="4">FAD-binding PCMH-type domain-containing protein</fullName>
    </recommendedName>
</protein>
<dbReference type="PROSITE" id="PS51387">
    <property type="entry name" value="FAD_PCMH"/>
    <property type="match status" value="1"/>
</dbReference>
<accession>A0A645FIF8</accession>
<dbReference type="InterPro" id="IPR051312">
    <property type="entry name" value="Diverse_Substr_Oxidored"/>
</dbReference>
<dbReference type="InterPro" id="IPR002346">
    <property type="entry name" value="Mopterin_DH_FAD-bd"/>
</dbReference>
<dbReference type="SUPFAM" id="SSF55447">
    <property type="entry name" value="CO dehydrogenase flavoprotein C-terminal domain-like"/>
    <property type="match status" value="1"/>
</dbReference>
<sequence length="278" mass="30994">MITTDFAYYRPKTIAEAVNTFQDLMLQNKEALYYGGGTEIISMARMNKLQFAAVIDIKEIPECNVMQINNQKLTIGAAVTLTKICEINLFPLLTMAAKATADHTSRNKITIGGNICGLIPYREVVLPLLLCNSQVILAGKEGQRTVPITQIFDKTLKREKGEFLVQILTDRTYLDLPFEFVKKTKMEEIDYPLVTLALIKLGDEIRAAISGLCSFPFRSSRLENEINQISVPLQTRIDNIKSNLPGPILNNLQGSAEYRDFVFRNTLLDALAKVGGAS</sequence>
<dbReference type="AlphaFoldDB" id="A0A645FIF8"/>
<dbReference type="InterPro" id="IPR036318">
    <property type="entry name" value="FAD-bd_PCMH-like_sf"/>
</dbReference>
<dbReference type="InterPro" id="IPR016169">
    <property type="entry name" value="FAD-bd_PCMH_sub2"/>
</dbReference>
<dbReference type="GO" id="GO:0016491">
    <property type="term" value="F:oxidoreductase activity"/>
    <property type="evidence" value="ECO:0007669"/>
    <property type="project" value="UniProtKB-KW"/>
</dbReference>
<dbReference type="Gene3D" id="3.30.43.10">
    <property type="entry name" value="Uridine Diphospho-n-acetylenolpyruvylglucosamine Reductase, domain 2"/>
    <property type="match status" value="1"/>
</dbReference>
<dbReference type="Gene3D" id="3.30.465.10">
    <property type="match status" value="1"/>
</dbReference>
<organism evidence="5">
    <name type="scientific">bioreactor metagenome</name>
    <dbReference type="NCBI Taxonomy" id="1076179"/>
    <lineage>
        <taxon>unclassified sequences</taxon>
        <taxon>metagenomes</taxon>
        <taxon>ecological metagenomes</taxon>
    </lineage>
</organism>
<dbReference type="Pfam" id="PF00941">
    <property type="entry name" value="FAD_binding_5"/>
    <property type="match status" value="1"/>
</dbReference>
<evidence type="ECO:0000259" key="4">
    <source>
        <dbReference type="PROSITE" id="PS51387"/>
    </source>
</evidence>
<feature type="domain" description="FAD-binding PCMH-type" evidence="4">
    <location>
        <begin position="1"/>
        <end position="174"/>
    </location>
</feature>
<reference evidence="5" key="1">
    <citation type="submission" date="2019-08" db="EMBL/GenBank/DDBJ databases">
        <authorList>
            <person name="Kucharzyk K."/>
            <person name="Murdoch R.W."/>
            <person name="Higgins S."/>
            <person name="Loffler F."/>
        </authorList>
    </citation>
    <scope>NUCLEOTIDE SEQUENCE</scope>
</reference>
<evidence type="ECO:0000256" key="2">
    <source>
        <dbReference type="ARBA" id="ARBA00022827"/>
    </source>
</evidence>
<keyword evidence="2" id="KW-0274">FAD</keyword>
<keyword evidence="1" id="KW-0285">Flavoprotein</keyword>
<gene>
    <name evidence="5" type="ORF">SDC9_160633</name>
</gene>
<comment type="caution">
    <text evidence="5">The sequence shown here is derived from an EMBL/GenBank/DDBJ whole genome shotgun (WGS) entry which is preliminary data.</text>
</comment>
<dbReference type="PANTHER" id="PTHR42659">
    <property type="entry name" value="XANTHINE DEHYDROGENASE SUBUNIT C-RELATED"/>
    <property type="match status" value="1"/>
</dbReference>
<dbReference type="InterPro" id="IPR016166">
    <property type="entry name" value="FAD-bd_PCMH"/>
</dbReference>
<name>A0A645FIF8_9ZZZZ</name>
<dbReference type="InterPro" id="IPR036683">
    <property type="entry name" value="CO_DH_flav_C_dom_sf"/>
</dbReference>
<dbReference type="InterPro" id="IPR016167">
    <property type="entry name" value="FAD-bd_PCMH_sub1"/>
</dbReference>
<dbReference type="SUPFAM" id="SSF56176">
    <property type="entry name" value="FAD-binding/transporter-associated domain-like"/>
    <property type="match status" value="1"/>
</dbReference>
<dbReference type="EMBL" id="VSSQ01059807">
    <property type="protein sequence ID" value="MPN13312.1"/>
    <property type="molecule type" value="Genomic_DNA"/>
</dbReference>
<keyword evidence="3" id="KW-0560">Oxidoreductase</keyword>
<evidence type="ECO:0000256" key="3">
    <source>
        <dbReference type="ARBA" id="ARBA00023002"/>
    </source>
</evidence>
<dbReference type="GO" id="GO:0071949">
    <property type="term" value="F:FAD binding"/>
    <property type="evidence" value="ECO:0007669"/>
    <property type="project" value="InterPro"/>
</dbReference>
<dbReference type="PANTHER" id="PTHR42659:SF2">
    <property type="entry name" value="XANTHINE DEHYDROGENASE SUBUNIT C-RELATED"/>
    <property type="match status" value="1"/>
</dbReference>
<evidence type="ECO:0000313" key="5">
    <source>
        <dbReference type="EMBL" id="MPN13312.1"/>
    </source>
</evidence>
<evidence type="ECO:0000256" key="1">
    <source>
        <dbReference type="ARBA" id="ARBA00022630"/>
    </source>
</evidence>
<proteinExistence type="predicted"/>